<dbReference type="EMBL" id="JACHJG010000033">
    <property type="protein sequence ID" value="MBB4890969.1"/>
    <property type="molecule type" value="Genomic_DNA"/>
</dbReference>
<keyword evidence="2" id="KW-1185">Reference proteome</keyword>
<accession>A0A7W7LJ19</accession>
<sequence>MAGDAQGEARQRLSNLVDGNGLAADGNPARRLEEDAALLGRLLAAAGPLHSDGQMPDMAEDDMGAGLGLLTDMRLSLDRLEAQAVMEARRQGMDWRQIAQHQGLNSSQAASQRYQRLVTRLEEIRQGVR</sequence>
<evidence type="ECO:0000313" key="1">
    <source>
        <dbReference type="EMBL" id="MBB4890969.1"/>
    </source>
</evidence>
<gene>
    <name evidence="1" type="ORF">FHS38_007062</name>
</gene>
<proteinExistence type="predicted"/>
<dbReference type="AlphaFoldDB" id="A0A7W7LJ19"/>
<protein>
    <submittedName>
        <fullName evidence="1">Uncharacterized protein</fullName>
    </submittedName>
</protein>
<dbReference type="RefSeq" id="WP_184740560.1">
    <property type="nucleotide sequence ID" value="NZ_JACHJG010000033.1"/>
</dbReference>
<reference evidence="1 2" key="1">
    <citation type="submission" date="2020-08" db="EMBL/GenBank/DDBJ databases">
        <title>Genomic Encyclopedia of Type Strains, Phase III (KMG-III): the genomes of soil and plant-associated and newly described type strains.</title>
        <authorList>
            <person name="Whitman W."/>
        </authorList>
    </citation>
    <scope>NUCLEOTIDE SEQUENCE [LARGE SCALE GENOMIC DNA]</scope>
    <source>
        <strain evidence="1 2">CECT 3265</strain>
    </source>
</reference>
<organism evidence="1 2">
    <name type="scientific">Streptomyces netropsis</name>
    <name type="common">Streptoverticillium netropsis</name>
    <dbReference type="NCBI Taxonomy" id="55404"/>
    <lineage>
        <taxon>Bacteria</taxon>
        <taxon>Bacillati</taxon>
        <taxon>Actinomycetota</taxon>
        <taxon>Actinomycetes</taxon>
        <taxon>Kitasatosporales</taxon>
        <taxon>Streptomycetaceae</taxon>
        <taxon>Streptomyces</taxon>
    </lineage>
</organism>
<comment type="caution">
    <text evidence="1">The sequence shown here is derived from an EMBL/GenBank/DDBJ whole genome shotgun (WGS) entry which is preliminary data.</text>
</comment>
<dbReference type="Proteomes" id="UP000556436">
    <property type="component" value="Unassembled WGS sequence"/>
</dbReference>
<evidence type="ECO:0000313" key="2">
    <source>
        <dbReference type="Proteomes" id="UP000556436"/>
    </source>
</evidence>
<name>A0A7W7LJ19_STRNE</name>